<dbReference type="PANTHER" id="PTHR42842:SF3">
    <property type="entry name" value="FAD_NAD(P)-BINDING OXIDOREDUCTASE FAMILY PROTEIN"/>
    <property type="match status" value="1"/>
</dbReference>
<name>A0A9E7F514_9LILI</name>
<keyword evidence="4" id="KW-0804">Transcription</keyword>
<proteinExistence type="predicted"/>
<dbReference type="FunFam" id="1.10.10.60:FF:000007">
    <property type="entry name" value="Two-component response regulator"/>
    <property type="match status" value="1"/>
</dbReference>
<dbReference type="Pfam" id="PF21688">
    <property type="entry name" value="FAD-depend_C"/>
    <property type="match status" value="1"/>
</dbReference>
<dbReference type="GO" id="GO:0003677">
    <property type="term" value="F:DNA binding"/>
    <property type="evidence" value="ECO:0007669"/>
    <property type="project" value="UniProtKB-KW"/>
</dbReference>
<evidence type="ECO:0000256" key="3">
    <source>
        <dbReference type="ARBA" id="ARBA00023125"/>
    </source>
</evidence>
<comment type="subcellular location">
    <subcellularLocation>
        <location evidence="1">Nucleus</location>
    </subcellularLocation>
</comment>
<dbReference type="InterPro" id="IPR017930">
    <property type="entry name" value="Myb_dom"/>
</dbReference>
<dbReference type="InterPro" id="IPR006447">
    <property type="entry name" value="Myb_dom_plants"/>
</dbReference>
<dbReference type="EMBL" id="CP097504">
    <property type="protein sequence ID" value="URD87498.1"/>
    <property type="molecule type" value="Genomic_DNA"/>
</dbReference>
<evidence type="ECO:0000256" key="4">
    <source>
        <dbReference type="ARBA" id="ARBA00023163"/>
    </source>
</evidence>
<dbReference type="PROSITE" id="PS51294">
    <property type="entry name" value="HTH_MYB"/>
    <property type="match status" value="1"/>
</dbReference>
<dbReference type="Pfam" id="PF00249">
    <property type="entry name" value="Myb_DNA-binding"/>
    <property type="match status" value="1"/>
</dbReference>
<dbReference type="Gene3D" id="3.50.50.60">
    <property type="entry name" value="FAD/NAD(P)-binding domain"/>
    <property type="match status" value="2"/>
</dbReference>
<dbReference type="InterPro" id="IPR001005">
    <property type="entry name" value="SANT/Myb"/>
</dbReference>
<dbReference type="AlphaFoldDB" id="A0A9E7F514"/>
<evidence type="ECO:0000256" key="1">
    <source>
        <dbReference type="ARBA" id="ARBA00004123"/>
    </source>
</evidence>
<dbReference type="GO" id="GO:0005634">
    <property type="term" value="C:nucleus"/>
    <property type="evidence" value="ECO:0007669"/>
    <property type="project" value="UniProtKB-SubCell"/>
</dbReference>
<feature type="compositionally biased region" description="Pro residues" evidence="6">
    <location>
        <begin position="62"/>
        <end position="72"/>
    </location>
</feature>
<accession>A0A9E7F514</accession>
<feature type="domain" description="HTH myb-type" evidence="7">
    <location>
        <begin position="104"/>
        <end position="155"/>
    </location>
</feature>
<dbReference type="NCBIfam" id="TIGR01557">
    <property type="entry name" value="myb_SHAQKYF"/>
    <property type="match status" value="1"/>
</dbReference>
<organism evidence="8 9">
    <name type="scientific">Musa troglodytarum</name>
    <name type="common">fe'i banana</name>
    <dbReference type="NCBI Taxonomy" id="320322"/>
    <lineage>
        <taxon>Eukaryota</taxon>
        <taxon>Viridiplantae</taxon>
        <taxon>Streptophyta</taxon>
        <taxon>Embryophyta</taxon>
        <taxon>Tracheophyta</taxon>
        <taxon>Spermatophyta</taxon>
        <taxon>Magnoliopsida</taxon>
        <taxon>Liliopsida</taxon>
        <taxon>Zingiberales</taxon>
        <taxon>Musaceae</taxon>
        <taxon>Musa</taxon>
    </lineage>
</organism>
<dbReference type="Gene3D" id="1.10.10.60">
    <property type="entry name" value="Homeodomain-like"/>
    <property type="match status" value="1"/>
</dbReference>
<dbReference type="InterPro" id="IPR049516">
    <property type="entry name" value="FAD-depend_C"/>
</dbReference>
<keyword evidence="3" id="KW-0238">DNA-binding</keyword>
<gene>
    <name evidence="8" type="ORF">MUK42_27126</name>
</gene>
<dbReference type="InterPro" id="IPR039648">
    <property type="entry name" value="DHPH_N"/>
</dbReference>
<dbReference type="InterPro" id="IPR009057">
    <property type="entry name" value="Homeodomain-like_sf"/>
</dbReference>
<dbReference type="OrthoDB" id="2690153at2759"/>
<dbReference type="Pfam" id="PF00070">
    <property type="entry name" value="Pyr_redox"/>
    <property type="match status" value="1"/>
</dbReference>
<dbReference type="PRINTS" id="PR00419">
    <property type="entry name" value="ADXRDTASE"/>
</dbReference>
<protein>
    <submittedName>
        <fullName evidence="8">FAD binding domain</fullName>
    </submittedName>
</protein>
<dbReference type="InterPro" id="IPR028348">
    <property type="entry name" value="FAD-binding_protein"/>
</dbReference>
<keyword evidence="9" id="KW-1185">Reference proteome</keyword>
<evidence type="ECO:0000256" key="2">
    <source>
        <dbReference type="ARBA" id="ARBA00023015"/>
    </source>
</evidence>
<dbReference type="SUPFAM" id="SSF46689">
    <property type="entry name" value="Homeodomain-like"/>
    <property type="match status" value="1"/>
</dbReference>
<evidence type="ECO:0000256" key="6">
    <source>
        <dbReference type="SAM" id="MobiDB-lite"/>
    </source>
</evidence>
<reference evidence="8" key="1">
    <citation type="submission" date="2022-05" db="EMBL/GenBank/DDBJ databases">
        <title>The Musa troglodytarum L. genome provides insights into the mechanism of non-climacteric behaviour and enrichment of carotenoids.</title>
        <authorList>
            <person name="Wang J."/>
        </authorList>
    </citation>
    <scope>NUCLEOTIDE SEQUENCE</scope>
    <source>
        <tissue evidence="8">Leaf</tissue>
    </source>
</reference>
<evidence type="ECO:0000256" key="5">
    <source>
        <dbReference type="ARBA" id="ARBA00023242"/>
    </source>
</evidence>
<dbReference type="PANTHER" id="PTHR42842">
    <property type="entry name" value="FAD/NAD(P)-BINDING OXIDOREDUCTASE"/>
    <property type="match status" value="1"/>
</dbReference>
<sequence>MREEEEMSWFARWEEQLPSPEELMPLSQTLITPDLAVAFNIPVAGAPGGNQSPGLPLHHPRPPAAFPHPPTPSDLESSDLNSATAAAPGADEPARTLKRPRLVWTPQLHKRFVDAVAHLGIKNAVPKTIMQLMSVDGLTRENVASHLQKYRLYLKRMQGLATSGGGAGSGPISAVDAATDQLFASAPVPHHFLSRGPVAGPEPFPPYVPMPALPHHQQIAAAMQQQQYYHQRHLGHFGSPTGGRGFDQGFLNRAVPQSGMHQMLAPAPGMGLMQLSSPRAASFVDDSEPAGREGNGERKVLTLFPTALRITASQNPFRSILSIVSASLVHLYPLAVLPVYESLSSKKWDKVPSTRPLVVFMAVARIPSLPLFFPLQNPNLKPYRRLLPPDLSSPSPRSLEVQCAKRAGKQRYPSEKKKLQRITRTLRESDIKNREDGFWRLSMLGVPAHKDPGKDFTGVSLPLLEAIAKVLKFPVAAMLPQEAFSVVRKSFDARKVLKEAEFVYTVDMDIKKLLNLEPRTWDFVARLEPKLGVVEYMSTAKQPSDLLSILHDSRQVQDEVVQEDMFETQNKSLNKVLPKRPKIAVIGSGPSGLFASLVLGELGAEVTLIERGQPVEKRGRDIGALVVRRVLQSESNFCFGEGGAGTWSDGKLVTRIGKNSNGVQAVMKTLVQFGAPANILVDGKPHLGTDRLVPLLRNFRQHLKGLGVDIKFSTRLNDLIVENRQVVGVKVSDASHSPDSDNQELLCDGVVLAVGHSARDVYQMLLQHDVELVPKDFAVGLRIEHPQELINRIQYSALATEVCNGRGRVPVADYKVVKYVNGDHDGTTEIGESSCSCYSFCMCPGGQVVLTSTNPLELCINGMSFSKRASRWANSALVVTVSSNDFDSFGAHGPLAGLEFQREFERRAAVMGGGNFAVPAQIVPDFLDNKLSETTLPPSSYRLGVHASKLHELFPSRITEALQQSIVMFDKELPGFISKDALLHGVETRTSSPVQVSRHADTYESRSLGGLYPIGEGAGYAGGIISAAVDGMYCGFAVAKALGLYRGDIESVLGRAHKNTGFVKY</sequence>
<keyword evidence="2" id="KW-0805">Transcription regulation</keyword>
<evidence type="ECO:0000259" key="7">
    <source>
        <dbReference type="PROSITE" id="PS51294"/>
    </source>
</evidence>
<dbReference type="InterPro" id="IPR036188">
    <property type="entry name" value="FAD/NAD-bd_sf"/>
</dbReference>
<evidence type="ECO:0000313" key="9">
    <source>
        <dbReference type="Proteomes" id="UP001055439"/>
    </source>
</evidence>
<keyword evidence="5" id="KW-0539">Nucleus</keyword>
<feature type="region of interest" description="Disordered" evidence="6">
    <location>
        <begin position="48"/>
        <end position="98"/>
    </location>
</feature>
<evidence type="ECO:0000313" key="8">
    <source>
        <dbReference type="EMBL" id="URD87498.1"/>
    </source>
</evidence>
<dbReference type="SUPFAM" id="SSF51905">
    <property type="entry name" value="FAD/NAD(P)-binding domain"/>
    <property type="match status" value="1"/>
</dbReference>
<dbReference type="Proteomes" id="UP001055439">
    <property type="component" value="Chromosome 2"/>
</dbReference>